<dbReference type="InterPro" id="IPR013087">
    <property type="entry name" value="Znf_C2H2_type"/>
</dbReference>
<dbReference type="AlphaFoldDB" id="V7APD7"/>
<dbReference type="PANTHER" id="PTHR47487:SF8">
    <property type="entry name" value="OS08G0270900 PROTEIN"/>
    <property type="match status" value="1"/>
</dbReference>
<evidence type="ECO:0000256" key="1">
    <source>
        <dbReference type="SAM" id="Coils"/>
    </source>
</evidence>
<dbReference type="Gramene" id="ESW06468">
    <property type="protein sequence ID" value="ESW06468"/>
    <property type="gene ID" value="PHAVU_010G050200g"/>
</dbReference>
<dbReference type="Proteomes" id="UP000000226">
    <property type="component" value="Chromosome 10"/>
</dbReference>
<name>V7APD7_PHAVU</name>
<proteinExistence type="predicted"/>
<dbReference type="SUPFAM" id="SSF57667">
    <property type="entry name" value="beta-beta-alpha zinc fingers"/>
    <property type="match status" value="1"/>
</dbReference>
<sequence length="319" mass="36701">MEFKYRDGQNQMVPATLPQALPPIISGFEFGARGFPSNVAVPSFVPAFVGTSSRETFQQELQKEQKILRELVKEEIRREIIISEMILARRKELEEEVRREMAEGIGKIPMQRLPRISFGEPISMPFTPTMTQFNDNNHDSFRKHHRQNNEKDNVIILAKPEAGNLCGKRKAVTLLTPAIIDGNKHGSSSLEKKAKQEWSCSLCKIFTTSEKGLSDHFQGRKHKSKEASSKIPKIGNKKRTFIHYIIEKMQKGVCLKYTKLIATMNCRTGFRFTYPKQCCYCCKSCMHQTNKVLVMNVVKTIYQLRSKYIDFSYKFKNSS</sequence>
<gene>
    <name evidence="3" type="ORF">PHAVU_010G050200g</name>
</gene>
<keyword evidence="1" id="KW-0175">Coiled coil</keyword>
<dbReference type="GO" id="GO:0003676">
    <property type="term" value="F:nucleic acid binding"/>
    <property type="evidence" value="ECO:0007669"/>
    <property type="project" value="InterPro"/>
</dbReference>
<feature type="coiled-coil region" evidence="1">
    <location>
        <begin position="54"/>
        <end position="103"/>
    </location>
</feature>
<evidence type="ECO:0000313" key="3">
    <source>
        <dbReference type="EMBL" id="ESW06468.1"/>
    </source>
</evidence>
<protein>
    <recommendedName>
        <fullName evidence="2">U1-type domain-containing protein</fullName>
    </recommendedName>
</protein>
<feature type="domain" description="U1-type" evidence="2">
    <location>
        <begin position="195"/>
        <end position="229"/>
    </location>
</feature>
<dbReference type="OrthoDB" id="1436989at2759"/>
<dbReference type="Pfam" id="PF12874">
    <property type="entry name" value="zf-met"/>
    <property type="match status" value="1"/>
</dbReference>
<reference evidence="4" key="1">
    <citation type="journal article" date="2014" name="Nat. Genet.">
        <title>A reference genome for common bean and genome-wide analysis of dual domestications.</title>
        <authorList>
            <person name="Schmutz J."/>
            <person name="McClean P.E."/>
            <person name="Mamidi S."/>
            <person name="Wu G.A."/>
            <person name="Cannon S.B."/>
            <person name="Grimwood J."/>
            <person name="Jenkins J."/>
            <person name="Shu S."/>
            <person name="Song Q."/>
            <person name="Chavarro C."/>
            <person name="Torres-Torres M."/>
            <person name="Geffroy V."/>
            <person name="Moghaddam S.M."/>
            <person name="Gao D."/>
            <person name="Abernathy B."/>
            <person name="Barry K."/>
            <person name="Blair M."/>
            <person name="Brick M.A."/>
            <person name="Chovatia M."/>
            <person name="Gepts P."/>
            <person name="Goodstein D.M."/>
            <person name="Gonzales M."/>
            <person name="Hellsten U."/>
            <person name="Hyten D.L."/>
            <person name="Jia G."/>
            <person name="Kelly J.D."/>
            <person name="Kudrna D."/>
            <person name="Lee R."/>
            <person name="Richard M.M."/>
            <person name="Miklas P.N."/>
            <person name="Osorno J.M."/>
            <person name="Rodrigues J."/>
            <person name="Thareau V."/>
            <person name="Urrea C.A."/>
            <person name="Wang M."/>
            <person name="Yu Y."/>
            <person name="Zhang M."/>
            <person name="Wing R.A."/>
            <person name="Cregan P.B."/>
            <person name="Rokhsar D.S."/>
            <person name="Jackson S.A."/>
        </authorList>
    </citation>
    <scope>NUCLEOTIDE SEQUENCE [LARGE SCALE GENOMIC DNA]</scope>
    <source>
        <strain evidence="4">cv. G19833</strain>
    </source>
</reference>
<organism evidence="3 4">
    <name type="scientific">Phaseolus vulgaris</name>
    <name type="common">Kidney bean</name>
    <name type="synonym">French bean</name>
    <dbReference type="NCBI Taxonomy" id="3885"/>
    <lineage>
        <taxon>Eukaryota</taxon>
        <taxon>Viridiplantae</taxon>
        <taxon>Streptophyta</taxon>
        <taxon>Embryophyta</taxon>
        <taxon>Tracheophyta</taxon>
        <taxon>Spermatophyta</taxon>
        <taxon>Magnoliopsida</taxon>
        <taxon>eudicotyledons</taxon>
        <taxon>Gunneridae</taxon>
        <taxon>Pentapetalae</taxon>
        <taxon>rosids</taxon>
        <taxon>fabids</taxon>
        <taxon>Fabales</taxon>
        <taxon>Fabaceae</taxon>
        <taxon>Papilionoideae</taxon>
        <taxon>50 kb inversion clade</taxon>
        <taxon>NPAAA clade</taxon>
        <taxon>indigoferoid/millettioid clade</taxon>
        <taxon>Phaseoleae</taxon>
        <taxon>Phaseolus</taxon>
    </lineage>
</organism>
<dbReference type="EMBL" id="CM002297">
    <property type="protein sequence ID" value="ESW06468.1"/>
    <property type="molecule type" value="Genomic_DNA"/>
</dbReference>
<dbReference type="InterPro" id="IPR036236">
    <property type="entry name" value="Znf_C2H2_sf"/>
</dbReference>
<dbReference type="PANTHER" id="PTHR47487">
    <property type="entry name" value="OS06G0651300 PROTEIN-RELATED"/>
    <property type="match status" value="1"/>
</dbReference>
<dbReference type="SMART" id="SM00451">
    <property type="entry name" value="ZnF_U1"/>
    <property type="match status" value="1"/>
</dbReference>
<dbReference type="GO" id="GO:0008270">
    <property type="term" value="F:zinc ion binding"/>
    <property type="evidence" value="ECO:0007669"/>
    <property type="project" value="InterPro"/>
</dbReference>
<dbReference type="Gene3D" id="3.30.160.60">
    <property type="entry name" value="Classic Zinc Finger"/>
    <property type="match status" value="1"/>
</dbReference>
<keyword evidence="4" id="KW-1185">Reference proteome</keyword>
<dbReference type="InterPro" id="IPR003604">
    <property type="entry name" value="Matrin/U1-like-C_Znf_C2H2"/>
</dbReference>
<accession>V7APD7</accession>
<evidence type="ECO:0000313" key="4">
    <source>
        <dbReference type="Proteomes" id="UP000000226"/>
    </source>
</evidence>
<evidence type="ECO:0000259" key="2">
    <source>
        <dbReference type="SMART" id="SM00451"/>
    </source>
</evidence>